<dbReference type="PROSITE" id="PS00463">
    <property type="entry name" value="ZN2_CY6_FUNGAL_1"/>
    <property type="match status" value="1"/>
</dbReference>
<feature type="domain" description="Zn(2)-C6 fungal-type" evidence="7">
    <location>
        <begin position="106"/>
        <end position="135"/>
    </location>
</feature>
<dbReference type="CDD" id="cd00067">
    <property type="entry name" value="GAL4"/>
    <property type="match status" value="1"/>
</dbReference>
<feature type="region of interest" description="Disordered" evidence="6">
    <location>
        <begin position="179"/>
        <end position="219"/>
    </location>
</feature>
<dbReference type="SMART" id="SM00066">
    <property type="entry name" value="GAL4"/>
    <property type="match status" value="1"/>
</dbReference>
<evidence type="ECO:0000256" key="4">
    <source>
        <dbReference type="ARBA" id="ARBA00023163"/>
    </source>
</evidence>
<keyword evidence="9" id="KW-1185">Reference proteome</keyword>
<dbReference type="PROSITE" id="PS50048">
    <property type="entry name" value="ZN2_CY6_FUNGAL_2"/>
    <property type="match status" value="1"/>
</dbReference>
<dbReference type="GO" id="GO:0000981">
    <property type="term" value="F:DNA-binding transcription factor activity, RNA polymerase II-specific"/>
    <property type="evidence" value="ECO:0007669"/>
    <property type="project" value="InterPro"/>
</dbReference>
<evidence type="ECO:0000259" key="7">
    <source>
        <dbReference type="PROSITE" id="PS50048"/>
    </source>
</evidence>
<evidence type="ECO:0000256" key="2">
    <source>
        <dbReference type="ARBA" id="ARBA00023015"/>
    </source>
</evidence>
<dbReference type="Pfam" id="PF04082">
    <property type="entry name" value="Fungal_trans"/>
    <property type="match status" value="1"/>
</dbReference>
<reference evidence="8" key="1">
    <citation type="submission" date="2022-11" db="EMBL/GenBank/DDBJ databases">
        <authorList>
            <person name="Petersen C."/>
        </authorList>
    </citation>
    <scope>NUCLEOTIDE SEQUENCE</scope>
    <source>
        <strain evidence="8">IBT 30761</strain>
    </source>
</reference>
<dbReference type="SMART" id="SM00906">
    <property type="entry name" value="Fungal_trans"/>
    <property type="match status" value="1"/>
</dbReference>
<dbReference type="PANTHER" id="PTHR47654:SF4">
    <property type="entry name" value="ZN(II)2CYS6 TRANSCRIPTION FACTOR (EUROFUNG)"/>
    <property type="match status" value="1"/>
</dbReference>
<dbReference type="RefSeq" id="XP_056477801.1">
    <property type="nucleotide sequence ID" value="XM_056614829.1"/>
</dbReference>
<keyword evidence="1" id="KW-0479">Metal-binding</keyword>
<evidence type="ECO:0000256" key="3">
    <source>
        <dbReference type="ARBA" id="ARBA00023125"/>
    </source>
</evidence>
<accession>A0A9W9G079</accession>
<name>A0A9W9G079_9EURO</name>
<dbReference type="Proteomes" id="UP001149074">
    <property type="component" value="Unassembled WGS sequence"/>
</dbReference>
<dbReference type="AlphaFoldDB" id="A0A9W9G079"/>
<dbReference type="GO" id="GO:0003677">
    <property type="term" value="F:DNA binding"/>
    <property type="evidence" value="ECO:0007669"/>
    <property type="project" value="UniProtKB-KW"/>
</dbReference>
<feature type="compositionally biased region" description="Polar residues" evidence="6">
    <location>
        <begin position="70"/>
        <end position="82"/>
    </location>
</feature>
<dbReference type="CDD" id="cd12148">
    <property type="entry name" value="fungal_TF_MHR"/>
    <property type="match status" value="1"/>
</dbReference>
<dbReference type="GO" id="GO:0008270">
    <property type="term" value="F:zinc ion binding"/>
    <property type="evidence" value="ECO:0007669"/>
    <property type="project" value="InterPro"/>
</dbReference>
<keyword evidence="4" id="KW-0804">Transcription</keyword>
<sequence length="848" mass="95168">MINRRDSGGHQSPPTDPSIADMTFSPLSPGASVLQNTHLEPSHTGAHPISPSKPMNPNIRQPDPAAASTVPAQGQIDLSNPRANKIAIPRLAPPSTHRGRRRSAKACEPCRQRKIKCDGETPCGPCAYNNSECIYGDAKRVRDKKELASMTKKVHRYEHLLRSLEGDSDEPTARRIRKALRVSDDNMNPTLHSRNSTTPPQHGKSPGEDATNSDSSVGSLQDLDKVDEDLNRDENARAAGFYGKNSEVVWMQRLEDNVERESISSTLSPITPVPLGTPRATRKLTRDIPIAMMNYHLDDLQIPHLDESDAFAVPPRVVADEYFQRFFTHIHPSFPAIRRQTFTAQYRQFVEMSSKPPRKWLGILNMVFAIGCRHCRLANPAKSSQHNDLIFLTRVRKLVFDENVLFEHTDLQQIQLEFLVSLYLLYLGQINRASKFSSMALRSALSLGINLRHTDYRLHDGSKEARSRLWWSIYILEHLLTSMHGRASGVGESLCSVPPPLPVEEESFDDPEIQDLLQNSKFRESQLRPTLFESHMERKKKTTWIKTHEPCPALFFFHLVDLTLIAQAVLNKIYSIEGLREGTSQTEYRLQKYGSRMDRWRSKIHPSYQFNPPDAGPWQIIPNLDDESIPYARERVCLAMNYYSARITLSRPCLTQTHSIPSGSPSPGTTPAEPSRHAKFRTELATTCLQAACSLISVLPKEPDESWLVHMTPWWSVLHFLMQATTALLLGLSYCSFASPPQNPSIARLSSTQKDVPLDLKPTLPLLAADLNIAIAEVRKALSWIHAMASLDPAARRAFLLCDSVIRKIAPGLILDLEDWPSAETLVGGPGNEEDRMGGLDELVDFEG</sequence>
<dbReference type="Pfam" id="PF00172">
    <property type="entry name" value="Zn_clus"/>
    <property type="match status" value="1"/>
</dbReference>
<feature type="compositionally biased region" description="Polar residues" evidence="6">
    <location>
        <begin position="185"/>
        <end position="200"/>
    </location>
</feature>
<proteinExistence type="predicted"/>
<feature type="compositionally biased region" description="Low complexity" evidence="6">
    <location>
        <begin position="659"/>
        <end position="673"/>
    </location>
</feature>
<keyword evidence="2" id="KW-0805">Transcription regulation</keyword>
<evidence type="ECO:0000256" key="6">
    <source>
        <dbReference type="SAM" id="MobiDB-lite"/>
    </source>
</evidence>
<reference evidence="8" key="2">
    <citation type="journal article" date="2023" name="IMA Fungus">
        <title>Comparative genomic study of the Penicillium genus elucidates a diverse pangenome and 15 lateral gene transfer events.</title>
        <authorList>
            <person name="Petersen C."/>
            <person name="Sorensen T."/>
            <person name="Nielsen M.R."/>
            <person name="Sondergaard T.E."/>
            <person name="Sorensen J.L."/>
            <person name="Fitzpatrick D.A."/>
            <person name="Frisvad J.C."/>
            <person name="Nielsen K.L."/>
        </authorList>
    </citation>
    <scope>NUCLEOTIDE SEQUENCE</scope>
    <source>
        <strain evidence="8">IBT 30761</strain>
    </source>
</reference>
<feature type="compositionally biased region" description="Polar residues" evidence="6">
    <location>
        <begin position="210"/>
        <end position="219"/>
    </location>
</feature>
<evidence type="ECO:0000313" key="8">
    <source>
        <dbReference type="EMBL" id="KAJ5109690.1"/>
    </source>
</evidence>
<evidence type="ECO:0000256" key="5">
    <source>
        <dbReference type="ARBA" id="ARBA00023242"/>
    </source>
</evidence>
<dbReference type="OrthoDB" id="5296287at2759"/>
<dbReference type="EMBL" id="JAPQKI010000003">
    <property type="protein sequence ID" value="KAJ5109690.1"/>
    <property type="molecule type" value="Genomic_DNA"/>
</dbReference>
<dbReference type="InterPro" id="IPR053230">
    <property type="entry name" value="Trans_reg_galc"/>
</dbReference>
<dbReference type="GeneID" id="81353808"/>
<keyword evidence="3" id="KW-0238">DNA-binding</keyword>
<feature type="region of interest" description="Disordered" evidence="6">
    <location>
        <begin position="1"/>
        <end position="108"/>
    </location>
</feature>
<dbReference type="SUPFAM" id="SSF57701">
    <property type="entry name" value="Zn2/Cys6 DNA-binding domain"/>
    <property type="match status" value="1"/>
</dbReference>
<gene>
    <name evidence="8" type="ORF">N7532_002335</name>
</gene>
<organism evidence="8 9">
    <name type="scientific">Penicillium argentinense</name>
    <dbReference type="NCBI Taxonomy" id="1131581"/>
    <lineage>
        <taxon>Eukaryota</taxon>
        <taxon>Fungi</taxon>
        <taxon>Dikarya</taxon>
        <taxon>Ascomycota</taxon>
        <taxon>Pezizomycotina</taxon>
        <taxon>Eurotiomycetes</taxon>
        <taxon>Eurotiomycetidae</taxon>
        <taxon>Eurotiales</taxon>
        <taxon>Aspergillaceae</taxon>
        <taxon>Penicillium</taxon>
    </lineage>
</organism>
<protein>
    <recommendedName>
        <fullName evidence="7">Zn(2)-C6 fungal-type domain-containing protein</fullName>
    </recommendedName>
</protein>
<keyword evidence="5" id="KW-0539">Nucleus</keyword>
<dbReference type="PANTHER" id="PTHR47654">
    <property type="entry name" value="ZN(II)2CYS6 TRANSCRIPTION FACTOR (EUROFUNG)-RELATED"/>
    <property type="match status" value="1"/>
</dbReference>
<dbReference type="InterPro" id="IPR007219">
    <property type="entry name" value="XnlR_reg_dom"/>
</dbReference>
<evidence type="ECO:0000313" key="9">
    <source>
        <dbReference type="Proteomes" id="UP001149074"/>
    </source>
</evidence>
<feature type="region of interest" description="Disordered" evidence="6">
    <location>
        <begin position="658"/>
        <end position="677"/>
    </location>
</feature>
<feature type="non-terminal residue" evidence="8">
    <location>
        <position position="1"/>
    </location>
</feature>
<dbReference type="GO" id="GO:0006351">
    <property type="term" value="P:DNA-templated transcription"/>
    <property type="evidence" value="ECO:0007669"/>
    <property type="project" value="InterPro"/>
</dbReference>
<dbReference type="InterPro" id="IPR001138">
    <property type="entry name" value="Zn2Cys6_DnaBD"/>
</dbReference>
<dbReference type="Gene3D" id="4.10.240.10">
    <property type="entry name" value="Zn(2)-C6 fungal-type DNA-binding domain"/>
    <property type="match status" value="1"/>
</dbReference>
<comment type="caution">
    <text evidence="8">The sequence shown here is derived from an EMBL/GenBank/DDBJ whole genome shotgun (WGS) entry which is preliminary data.</text>
</comment>
<dbReference type="InterPro" id="IPR036864">
    <property type="entry name" value="Zn2-C6_fun-type_DNA-bd_sf"/>
</dbReference>
<evidence type="ECO:0000256" key="1">
    <source>
        <dbReference type="ARBA" id="ARBA00022723"/>
    </source>
</evidence>